<keyword evidence="2" id="KW-0472">Membrane</keyword>
<feature type="compositionally biased region" description="Basic and acidic residues" evidence="1">
    <location>
        <begin position="427"/>
        <end position="443"/>
    </location>
</feature>
<feature type="compositionally biased region" description="Polar residues" evidence="1">
    <location>
        <begin position="445"/>
        <end position="465"/>
    </location>
</feature>
<dbReference type="OrthoDB" id="7586306at2"/>
<feature type="compositionally biased region" description="Low complexity" evidence="1">
    <location>
        <begin position="336"/>
        <end position="363"/>
    </location>
</feature>
<dbReference type="STRING" id="1656094.BFC18_00455"/>
<organism evidence="3 4">
    <name type="scientific">Alteromonas confluentis</name>
    <dbReference type="NCBI Taxonomy" id="1656094"/>
    <lineage>
        <taxon>Bacteria</taxon>
        <taxon>Pseudomonadati</taxon>
        <taxon>Pseudomonadota</taxon>
        <taxon>Gammaproteobacteria</taxon>
        <taxon>Alteromonadales</taxon>
        <taxon>Alteromonadaceae</taxon>
        <taxon>Alteromonas/Salinimonas group</taxon>
        <taxon>Alteromonas</taxon>
    </lineage>
</organism>
<evidence type="ECO:0000256" key="1">
    <source>
        <dbReference type="SAM" id="MobiDB-lite"/>
    </source>
</evidence>
<feature type="transmembrane region" description="Helical" evidence="2">
    <location>
        <begin position="66"/>
        <end position="90"/>
    </location>
</feature>
<proteinExistence type="predicted"/>
<feature type="compositionally biased region" description="Low complexity" evidence="1">
    <location>
        <begin position="374"/>
        <end position="398"/>
    </location>
</feature>
<dbReference type="Proteomes" id="UP000175691">
    <property type="component" value="Unassembled WGS sequence"/>
</dbReference>
<evidence type="ECO:0000256" key="2">
    <source>
        <dbReference type="SAM" id="Phobius"/>
    </source>
</evidence>
<dbReference type="AlphaFoldDB" id="A0A1E7Z8Z1"/>
<feature type="transmembrane region" description="Helical" evidence="2">
    <location>
        <begin position="164"/>
        <end position="182"/>
    </location>
</feature>
<evidence type="ECO:0000313" key="4">
    <source>
        <dbReference type="Proteomes" id="UP000175691"/>
    </source>
</evidence>
<keyword evidence="2" id="KW-1133">Transmembrane helix</keyword>
<feature type="compositionally biased region" description="Polar residues" evidence="1">
    <location>
        <begin position="296"/>
        <end position="324"/>
    </location>
</feature>
<comment type="caution">
    <text evidence="3">The sequence shown here is derived from an EMBL/GenBank/DDBJ whole genome shotgun (WGS) entry which is preliminary data.</text>
</comment>
<feature type="compositionally biased region" description="Low complexity" evidence="1">
    <location>
        <begin position="475"/>
        <end position="488"/>
    </location>
</feature>
<keyword evidence="4" id="KW-1185">Reference proteome</keyword>
<reference evidence="3 4" key="1">
    <citation type="submission" date="2016-08" db="EMBL/GenBank/DDBJ databases">
        <authorList>
            <person name="Seilhamer J.J."/>
        </authorList>
    </citation>
    <scope>NUCLEOTIDE SEQUENCE [LARGE SCALE GENOMIC DNA]</scope>
    <source>
        <strain evidence="3 4">KCTC 42603</strain>
    </source>
</reference>
<dbReference type="EMBL" id="MDHN01000034">
    <property type="protein sequence ID" value="OFC69911.1"/>
    <property type="molecule type" value="Genomic_DNA"/>
</dbReference>
<feature type="compositionally biased region" description="Low complexity" evidence="1">
    <location>
        <begin position="253"/>
        <end position="270"/>
    </location>
</feature>
<feature type="transmembrane region" description="Helical" evidence="2">
    <location>
        <begin position="43"/>
        <end position="60"/>
    </location>
</feature>
<protein>
    <submittedName>
        <fullName evidence="3">Uncharacterized protein</fullName>
    </submittedName>
</protein>
<gene>
    <name evidence="3" type="ORF">BFC18_00455</name>
</gene>
<sequence>MQSTKASQTELQLNLLAQRGAAFFRRAAVSCHRHKAMDYACRALWVSPLLCVLLFLLPGFSVTAAIALLVMSLAIIPAGVYAFSLLFVGLTTKTTRKQSLALYDNQLGFKDDLQIADEFFQIKAPTGFEQAALASCRISVEKASNHELVPFPVRPHSLTRRQKVFGGLSLLLSVLVVITAMLRTEFPSVFSNPAEADITEFEEIVQSALSSTSTAPGRNRLSTSENHNARQSQHGPDATNPAQAEKSMESGDAAESGATTGSAGAAAAKAVPEKAQKNSELRIVTKLPPPLMARLTSENSQTDSGSQSDNSQAGPQQESQQADANSKDENKSASTDSNSAQQDEQQNQAGQPPAAPSGQQQAQRNNKKQDSGKKNGQQQQSSGSQQNSNSQNSNTQGDDAQKKSRGINQLMLAVPMEDQFIGTPGPGREKSITEKQPSEEKPMTETISASRGQTVQSAQVQQKPATQFWEKQMLSDFFQQQHQNSQHNENANDN</sequence>
<feature type="compositionally biased region" description="Polar residues" evidence="1">
    <location>
        <begin position="209"/>
        <end position="234"/>
    </location>
</feature>
<feature type="region of interest" description="Disordered" evidence="1">
    <location>
        <begin position="209"/>
        <end position="494"/>
    </location>
</feature>
<feature type="compositionally biased region" description="Basic and acidic residues" evidence="1">
    <location>
        <begin position="271"/>
        <end position="280"/>
    </location>
</feature>
<evidence type="ECO:0000313" key="3">
    <source>
        <dbReference type="EMBL" id="OFC69911.1"/>
    </source>
</evidence>
<name>A0A1E7Z8Z1_9ALTE</name>
<dbReference type="RefSeq" id="WP_070126360.1">
    <property type="nucleotide sequence ID" value="NZ_MDHN01000034.1"/>
</dbReference>
<accession>A0A1E7Z8Z1</accession>
<keyword evidence="2" id="KW-0812">Transmembrane</keyword>